<dbReference type="EnsemblPlants" id="AET7Gv20862100.1">
    <property type="protein sequence ID" value="AET7Gv20862100.1"/>
    <property type="gene ID" value="AET7Gv20862100"/>
</dbReference>
<dbReference type="EnsemblPlants" id="AET7Gv20862100.12">
    <property type="protein sequence ID" value="AET7Gv20862100.12"/>
    <property type="gene ID" value="AET7Gv20862100"/>
</dbReference>
<keyword evidence="2" id="KW-1185">Reference proteome</keyword>
<dbReference type="EnsemblPlants" id="AET7Gv20862100.21">
    <property type="protein sequence ID" value="AET7Gv20862100.21"/>
    <property type="gene ID" value="AET7Gv20862100"/>
</dbReference>
<dbReference type="Gramene" id="AET7Gv20862100.28">
    <property type="protein sequence ID" value="AET7Gv20862100.28"/>
    <property type="gene ID" value="AET7Gv20862100"/>
</dbReference>
<dbReference type="EnsemblPlants" id="AET7Gv20862100.25">
    <property type="protein sequence ID" value="AET7Gv20862100.25"/>
    <property type="gene ID" value="AET7Gv20862100"/>
</dbReference>
<dbReference type="Gramene" id="AET7Gv20862100.18">
    <property type="protein sequence ID" value="AET7Gv20862100.18"/>
    <property type="gene ID" value="AET7Gv20862100"/>
</dbReference>
<dbReference type="Gramene" id="AET7Gv20862100.11">
    <property type="protein sequence ID" value="AET7Gv20862100.11"/>
    <property type="gene ID" value="AET7Gv20862100"/>
</dbReference>
<dbReference type="EnsemblPlants" id="AET7Gv20862100.9">
    <property type="protein sequence ID" value="AET7Gv20862100.9"/>
    <property type="gene ID" value="AET7Gv20862100"/>
</dbReference>
<dbReference type="Gramene" id="AET7Gv20862100.2">
    <property type="protein sequence ID" value="AET7Gv20862100.2"/>
    <property type="gene ID" value="AET7Gv20862100"/>
</dbReference>
<dbReference type="Gramene" id="AET7Gv20862100.9">
    <property type="protein sequence ID" value="AET7Gv20862100.9"/>
    <property type="gene ID" value="AET7Gv20862100"/>
</dbReference>
<dbReference type="Gramene" id="AET7Gv20862100.7">
    <property type="protein sequence ID" value="AET7Gv20862100.7"/>
    <property type="gene ID" value="AET7Gv20862100"/>
</dbReference>
<dbReference type="EnsemblPlants" id="AET7Gv20862100.11">
    <property type="protein sequence ID" value="AET7Gv20862100.11"/>
    <property type="gene ID" value="AET7Gv20862100"/>
</dbReference>
<sequence>MQILESSFLLTSCNEGKMMTEDELTRCLQQMQIRCPRNIIAKQIDKFKFLIFFRGPVTTTLFHTLSTDIAGVQLPFGTFLVKKWTTSAGATSSVLSQRNDIRITGLPTEFYSQAIIEDILGPHCMLENNSQHVGDSPDVFFYDCAIWTDENRDIPEIISIWVAPDGLVVEPSPVKVFRCLWSCIMQEFSANDALL</sequence>
<dbReference type="AlphaFoldDB" id="A0A453S9A9"/>
<dbReference type="Gramene" id="AET7Gv20862100.4">
    <property type="protein sequence ID" value="AET7Gv20862100.4"/>
    <property type="gene ID" value="AET7Gv20862100"/>
</dbReference>
<dbReference type="Gramene" id="AET7Gv20862100.5">
    <property type="protein sequence ID" value="AET7Gv20862100.5"/>
    <property type="gene ID" value="AET7Gv20862100"/>
</dbReference>
<dbReference type="Gramene" id="AET7Gv20862100.17">
    <property type="protein sequence ID" value="AET7Gv20862100.17"/>
    <property type="gene ID" value="AET7Gv20862100"/>
</dbReference>
<dbReference type="Gramene" id="AET7Gv20862100.13">
    <property type="protein sequence ID" value="AET7Gv20862100.13"/>
    <property type="gene ID" value="AET7Gv20862100"/>
</dbReference>
<protein>
    <submittedName>
        <fullName evidence="1">Uncharacterized protein</fullName>
    </submittedName>
</protein>
<dbReference type="Gramene" id="AET7Gv20862100.26">
    <property type="protein sequence ID" value="AET7Gv20862100.26"/>
    <property type="gene ID" value="AET7Gv20862100"/>
</dbReference>
<accession>A0A453S9A9</accession>
<dbReference type="Gramene" id="AET7Gv20862100.21">
    <property type="protein sequence ID" value="AET7Gv20862100.21"/>
    <property type="gene ID" value="AET7Gv20862100"/>
</dbReference>
<dbReference type="EnsemblPlants" id="AET7Gv20862100.22">
    <property type="protein sequence ID" value="AET7Gv20862100.22"/>
    <property type="gene ID" value="AET7Gv20862100"/>
</dbReference>
<dbReference type="Gramene" id="AET7Gv20862100.22">
    <property type="protein sequence ID" value="AET7Gv20862100.22"/>
    <property type="gene ID" value="AET7Gv20862100"/>
</dbReference>
<dbReference type="EnsemblPlants" id="AET7Gv20862100.10">
    <property type="protein sequence ID" value="AET7Gv20862100.10"/>
    <property type="gene ID" value="AET7Gv20862100"/>
</dbReference>
<evidence type="ECO:0000313" key="2">
    <source>
        <dbReference type="Proteomes" id="UP000015105"/>
    </source>
</evidence>
<dbReference type="Proteomes" id="UP000015105">
    <property type="component" value="Chromosome 7D"/>
</dbReference>
<organism evidence="1 2">
    <name type="scientific">Aegilops tauschii subsp. strangulata</name>
    <name type="common">Goatgrass</name>
    <dbReference type="NCBI Taxonomy" id="200361"/>
    <lineage>
        <taxon>Eukaryota</taxon>
        <taxon>Viridiplantae</taxon>
        <taxon>Streptophyta</taxon>
        <taxon>Embryophyta</taxon>
        <taxon>Tracheophyta</taxon>
        <taxon>Spermatophyta</taxon>
        <taxon>Magnoliopsida</taxon>
        <taxon>Liliopsida</taxon>
        <taxon>Poales</taxon>
        <taxon>Poaceae</taxon>
        <taxon>BOP clade</taxon>
        <taxon>Pooideae</taxon>
        <taxon>Triticodae</taxon>
        <taxon>Triticeae</taxon>
        <taxon>Triticinae</taxon>
        <taxon>Aegilops</taxon>
    </lineage>
</organism>
<dbReference type="Gramene" id="AET7Gv20862100.16">
    <property type="protein sequence ID" value="AET7Gv20862100.16"/>
    <property type="gene ID" value="AET7Gv20862100"/>
</dbReference>
<dbReference type="Gramene" id="AET7Gv20862100.3">
    <property type="protein sequence ID" value="AET7Gv20862100.3"/>
    <property type="gene ID" value="AET7Gv20862100"/>
</dbReference>
<dbReference type="Gramene" id="AET7Gv20862100.23">
    <property type="protein sequence ID" value="AET7Gv20862100.23"/>
    <property type="gene ID" value="AET7Gv20862100"/>
</dbReference>
<dbReference type="Gramene" id="AET7Gv20862100.25">
    <property type="protein sequence ID" value="AET7Gv20862100.25"/>
    <property type="gene ID" value="AET7Gv20862100"/>
</dbReference>
<dbReference type="Gramene" id="AET7Gv20862100.20">
    <property type="protein sequence ID" value="AET7Gv20862100.20"/>
    <property type="gene ID" value="AET7Gv20862100"/>
</dbReference>
<dbReference type="EnsemblPlants" id="AET7Gv20862100.4">
    <property type="protein sequence ID" value="AET7Gv20862100.4"/>
    <property type="gene ID" value="AET7Gv20862100"/>
</dbReference>
<dbReference type="EnsemblPlants" id="AET7Gv20862100.6">
    <property type="protein sequence ID" value="AET7Gv20862100.6"/>
    <property type="gene ID" value="AET7Gv20862100"/>
</dbReference>
<dbReference type="Gramene" id="AET7Gv20862100.19">
    <property type="protein sequence ID" value="AET7Gv20862100.19"/>
    <property type="gene ID" value="AET7Gv20862100"/>
</dbReference>
<dbReference type="EnsemblPlants" id="AET7Gv20862100.17">
    <property type="protein sequence ID" value="AET7Gv20862100.17"/>
    <property type="gene ID" value="AET7Gv20862100"/>
</dbReference>
<dbReference type="EnsemblPlants" id="AET7Gv20862100.8">
    <property type="protein sequence ID" value="AET7Gv20862100.8"/>
    <property type="gene ID" value="AET7Gv20862100"/>
</dbReference>
<dbReference type="EnsemblPlants" id="AET7Gv20862100.15">
    <property type="protein sequence ID" value="AET7Gv20862100.15"/>
    <property type="gene ID" value="AET7Gv20862100"/>
</dbReference>
<dbReference type="Gramene" id="AET7Gv20862100.24">
    <property type="protein sequence ID" value="AET7Gv20862100.24"/>
    <property type="gene ID" value="AET7Gv20862100"/>
</dbReference>
<evidence type="ECO:0000313" key="1">
    <source>
        <dbReference type="EnsemblPlants" id="AET7Gv20862100.14"/>
    </source>
</evidence>
<dbReference type="EnsemblPlants" id="AET7Gv20862100.26">
    <property type="protein sequence ID" value="AET7Gv20862100.26"/>
    <property type="gene ID" value="AET7Gv20862100"/>
</dbReference>
<dbReference type="EnsemblPlants" id="AET7Gv20862100.2">
    <property type="protein sequence ID" value="AET7Gv20862100.2"/>
    <property type="gene ID" value="AET7Gv20862100"/>
</dbReference>
<reference evidence="2" key="2">
    <citation type="journal article" date="2017" name="Nat. Plants">
        <title>The Aegilops tauschii genome reveals multiple impacts of transposons.</title>
        <authorList>
            <person name="Zhao G."/>
            <person name="Zou C."/>
            <person name="Li K."/>
            <person name="Wang K."/>
            <person name="Li T."/>
            <person name="Gao L."/>
            <person name="Zhang X."/>
            <person name="Wang H."/>
            <person name="Yang Z."/>
            <person name="Liu X."/>
            <person name="Jiang W."/>
            <person name="Mao L."/>
            <person name="Kong X."/>
            <person name="Jiao Y."/>
            <person name="Jia J."/>
        </authorList>
    </citation>
    <scope>NUCLEOTIDE SEQUENCE [LARGE SCALE GENOMIC DNA]</scope>
    <source>
        <strain evidence="2">cv. AL8/78</strain>
    </source>
</reference>
<name>A0A453S9A9_AEGTS</name>
<dbReference type="Gramene" id="AET7Gv20862100.12">
    <property type="protein sequence ID" value="AET7Gv20862100.12"/>
    <property type="gene ID" value="AET7Gv20862100"/>
</dbReference>
<dbReference type="EnsemblPlants" id="AET7Gv20862100.7">
    <property type="protein sequence ID" value="AET7Gv20862100.7"/>
    <property type="gene ID" value="AET7Gv20862100"/>
</dbReference>
<dbReference type="EnsemblPlants" id="AET7Gv20862100.27">
    <property type="protein sequence ID" value="AET7Gv20862100.27"/>
    <property type="gene ID" value="AET7Gv20862100"/>
</dbReference>
<reference evidence="2" key="1">
    <citation type="journal article" date="2014" name="Science">
        <title>Ancient hybridizations among the ancestral genomes of bread wheat.</title>
        <authorList>
            <consortium name="International Wheat Genome Sequencing Consortium,"/>
            <person name="Marcussen T."/>
            <person name="Sandve S.R."/>
            <person name="Heier L."/>
            <person name="Spannagl M."/>
            <person name="Pfeifer M."/>
            <person name="Jakobsen K.S."/>
            <person name="Wulff B.B."/>
            <person name="Steuernagel B."/>
            <person name="Mayer K.F."/>
            <person name="Olsen O.A."/>
        </authorList>
    </citation>
    <scope>NUCLEOTIDE SEQUENCE [LARGE SCALE GENOMIC DNA]</scope>
    <source>
        <strain evidence="2">cv. AL8/78</strain>
    </source>
</reference>
<dbReference type="Gramene" id="AET7Gv20862100.1">
    <property type="protein sequence ID" value="AET7Gv20862100.1"/>
    <property type="gene ID" value="AET7Gv20862100"/>
</dbReference>
<dbReference type="Gramene" id="AET7Gv20862100.8">
    <property type="protein sequence ID" value="AET7Gv20862100.8"/>
    <property type="gene ID" value="AET7Gv20862100"/>
</dbReference>
<dbReference type="EnsemblPlants" id="AET7Gv20862100.18">
    <property type="protein sequence ID" value="AET7Gv20862100.18"/>
    <property type="gene ID" value="AET7Gv20862100"/>
</dbReference>
<dbReference type="EnsemblPlants" id="AET7Gv20862100.23">
    <property type="protein sequence ID" value="AET7Gv20862100.23"/>
    <property type="gene ID" value="AET7Gv20862100"/>
</dbReference>
<reference evidence="1" key="3">
    <citation type="journal article" date="2017" name="Nature">
        <title>Genome sequence of the progenitor of the wheat D genome Aegilops tauschii.</title>
        <authorList>
            <person name="Luo M.C."/>
            <person name="Gu Y.Q."/>
            <person name="Puiu D."/>
            <person name="Wang H."/>
            <person name="Twardziok S.O."/>
            <person name="Deal K.R."/>
            <person name="Huo N."/>
            <person name="Zhu T."/>
            <person name="Wang L."/>
            <person name="Wang Y."/>
            <person name="McGuire P.E."/>
            <person name="Liu S."/>
            <person name="Long H."/>
            <person name="Ramasamy R.K."/>
            <person name="Rodriguez J.C."/>
            <person name="Van S.L."/>
            <person name="Yuan L."/>
            <person name="Wang Z."/>
            <person name="Xia Z."/>
            <person name="Xiao L."/>
            <person name="Anderson O.D."/>
            <person name="Ouyang S."/>
            <person name="Liang Y."/>
            <person name="Zimin A.V."/>
            <person name="Pertea G."/>
            <person name="Qi P."/>
            <person name="Bennetzen J.L."/>
            <person name="Dai X."/>
            <person name="Dawson M.W."/>
            <person name="Muller H.G."/>
            <person name="Kugler K."/>
            <person name="Rivarola-Duarte L."/>
            <person name="Spannagl M."/>
            <person name="Mayer K.F.X."/>
            <person name="Lu F.H."/>
            <person name="Bevan M.W."/>
            <person name="Leroy P."/>
            <person name="Li P."/>
            <person name="You F.M."/>
            <person name="Sun Q."/>
            <person name="Liu Z."/>
            <person name="Lyons E."/>
            <person name="Wicker T."/>
            <person name="Salzberg S.L."/>
            <person name="Devos K.M."/>
            <person name="Dvorak J."/>
        </authorList>
    </citation>
    <scope>NUCLEOTIDE SEQUENCE [LARGE SCALE GENOMIC DNA]</scope>
    <source>
        <strain evidence="1">cv. AL8/78</strain>
    </source>
</reference>
<dbReference type="EnsemblPlants" id="AET7Gv20862100.24">
    <property type="protein sequence ID" value="AET7Gv20862100.24"/>
    <property type="gene ID" value="AET7Gv20862100"/>
</dbReference>
<dbReference type="EnsemblPlants" id="AET7Gv20862100.14">
    <property type="protein sequence ID" value="AET7Gv20862100.14"/>
    <property type="gene ID" value="AET7Gv20862100"/>
</dbReference>
<dbReference type="Gramene" id="AET7Gv20862100.10">
    <property type="protein sequence ID" value="AET7Gv20862100.10"/>
    <property type="gene ID" value="AET7Gv20862100"/>
</dbReference>
<dbReference type="Gramene" id="AET7Gv20862100.14">
    <property type="protein sequence ID" value="AET7Gv20862100.14"/>
    <property type="gene ID" value="AET7Gv20862100"/>
</dbReference>
<dbReference type="EnsemblPlants" id="AET7Gv20862100.19">
    <property type="protein sequence ID" value="AET7Gv20862100.19"/>
    <property type="gene ID" value="AET7Gv20862100"/>
</dbReference>
<dbReference type="EnsemblPlants" id="AET7Gv20862100.3">
    <property type="protein sequence ID" value="AET7Gv20862100.3"/>
    <property type="gene ID" value="AET7Gv20862100"/>
</dbReference>
<reference evidence="1" key="5">
    <citation type="journal article" date="2021" name="G3 (Bethesda)">
        <title>Aegilops tauschii genome assembly Aet v5.0 features greater sequence contiguity and improved annotation.</title>
        <authorList>
            <person name="Wang L."/>
            <person name="Zhu T."/>
            <person name="Rodriguez J.C."/>
            <person name="Deal K.R."/>
            <person name="Dubcovsky J."/>
            <person name="McGuire P.E."/>
            <person name="Lux T."/>
            <person name="Spannagl M."/>
            <person name="Mayer K.F.X."/>
            <person name="Baldrich P."/>
            <person name="Meyers B.C."/>
            <person name="Huo N."/>
            <person name="Gu Y.Q."/>
            <person name="Zhou H."/>
            <person name="Devos K.M."/>
            <person name="Bennetzen J.L."/>
            <person name="Unver T."/>
            <person name="Budak H."/>
            <person name="Gulick P.J."/>
            <person name="Galiba G."/>
            <person name="Kalapos B."/>
            <person name="Nelson D.R."/>
            <person name="Li P."/>
            <person name="You F.M."/>
            <person name="Luo M.C."/>
            <person name="Dvorak J."/>
        </authorList>
    </citation>
    <scope>NUCLEOTIDE SEQUENCE [LARGE SCALE GENOMIC DNA]</scope>
    <source>
        <strain evidence="1">cv. AL8/78</strain>
    </source>
</reference>
<dbReference type="EnsemblPlants" id="AET7Gv20862100.20">
    <property type="protein sequence ID" value="AET7Gv20862100.20"/>
    <property type="gene ID" value="AET7Gv20862100"/>
</dbReference>
<dbReference type="EnsemblPlants" id="AET7Gv20862100.13">
    <property type="protein sequence ID" value="AET7Gv20862100.13"/>
    <property type="gene ID" value="AET7Gv20862100"/>
</dbReference>
<dbReference type="Gramene" id="AET7Gv20862100.15">
    <property type="protein sequence ID" value="AET7Gv20862100.15"/>
    <property type="gene ID" value="AET7Gv20862100"/>
</dbReference>
<dbReference type="Gramene" id="AET7Gv20862100.6">
    <property type="protein sequence ID" value="AET7Gv20862100.6"/>
    <property type="gene ID" value="AET7Gv20862100"/>
</dbReference>
<reference evidence="1" key="4">
    <citation type="submission" date="2019-03" db="UniProtKB">
        <authorList>
            <consortium name="EnsemblPlants"/>
        </authorList>
    </citation>
    <scope>IDENTIFICATION</scope>
</reference>
<dbReference type="EnsemblPlants" id="AET7Gv20862100.16">
    <property type="protein sequence ID" value="AET7Gv20862100.16"/>
    <property type="gene ID" value="AET7Gv20862100"/>
</dbReference>
<dbReference type="EnsemblPlants" id="AET7Gv20862100.5">
    <property type="protein sequence ID" value="AET7Gv20862100.5"/>
    <property type="gene ID" value="AET7Gv20862100"/>
</dbReference>
<proteinExistence type="predicted"/>
<dbReference type="EnsemblPlants" id="AET7Gv20862100.28">
    <property type="protein sequence ID" value="AET7Gv20862100.28"/>
    <property type="gene ID" value="AET7Gv20862100"/>
</dbReference>
<dbReference type="Gramene" id="AET7Gv20862100.27">
    <property type="protein sequence ID" value="AET7Gv20862100.27"/>
    <property type="gene ID" value="AET7Gv20862100"/>
</dbReference>